<dbReference type="EMBL" id="PGGS01001023">
    <property type="protein sequence ID" value="PNH01077.1"/>
    <property type="molecule type" value="Genomic_DNA"/>
</dbReference>
<dbReference type="InterPro" id="IPR017441">
    <property type="entry name" value="Protein_kinase_ATP_BS"/>
</dbReference>
<dbReference type="InterPro" id="IPR011009">
    <property type="entry name" value="Kinase-like_dom_sf"/>
</dbReference>
<feature type="compositionally biased region" description="Low complexity" evidence="6">
    <location>
        <begin position="56"/>
        <end position="78"/>
    </location>
</feature>
<feature type="compositionally biased region" description="Gly residues" evidence="6">
    <location>
        <begin position="226"/>
        <end position="242"/>
    </location>
</feature>
<feature type="binding site" evidence="5">
    <location>
        <position position="466"/>
    </location>
    <ligand>
        <name>ATP</name>
        <dbReference type="ChEBI" id="CHEBI:30616"/>
    </ligand>
</feature>
<evidence type="ECO:0000256" key="3">
    <source>
        <dbReference type="ARBA" id="ARBA00022777"/>
    </source>
</evidence>
<keyword evidence="9" id="KW-1185">Reference proteome</keyword>
<dbReference type="Pfam" id="PF00069">
    <property type="entry name" value="Pkinase"/>
    <property type="match status" value="1"/>
</dbReference>
<feature type="region of interest" description="Disordered" evidence="6">
    <location>
        <begin position="696"/>
        <end position="773"/>
    </location>
</feature>
<feature type="region of interest" description="Disordered" evidence="6">
    <location>
        <begin position="149"/>
        <end position="178"/>
    </location>
</feature>
<dbReference type="GO" id="GO:0005524">
    <property type="term" value="F:ATP binding"/>
    <property type="evidence" value="ECO:0007669"/>
    <property type="project" value="UniProtKB-UniRule"/>
</dbReference>
<name>A0A2J7ZLD4_9CHLO</name>
<feature type="compositionally biased region" description="Gly residues" evidence="6">
    <location>
        <begin position="150"/>
        <end position="163"/>
    </location>
</feature>
<feature type="compositionally biased region" description="Low complexity" evidence="6">
    <location>
        <begin position="193"/>
        <end position="210"/>
    </location>
</feature>
<dbReference type="InterPro" id="IPR008271">
    <property type="entry name" value="Ser/Thr_kinase_AS"/>
</dbReference>
<feature type="compositionally biased region" description="Gly residues" evidence="6">
    <location>
        <begin position="79"/>
        <end position="92"/>
    </location>
</feature>
<dbReference type="PROSITE" id="PS00107">
    <property type="entry name" value="PROTEIN_KINASE_ATP"/>
    <property type="match status" value="1"/>
</dbReference>
<reference evidence="8 9" key="1">
    <citation type="journal article" date="2017" name="Mol. Biol. Evol.">
        <title>The 4-celled Tetrabaena socialis nuclear genome reveals the essential components for genetic control of cell number at the origin of multicellularity in the volvocine lineage.</title>
        <authorList>
            <person name="Featherston J."/>
            <person name="Arakaki Y."/>
            <person name="Hanschen E.R."/>
            <person name="Ferris P.J."/>
            <person name="Michod R.E."/>
            <person name="Olson B.J.S.C."/>
            <person name="Nozaki H."/>
            <person name="Durand P.M."/>
        </authorList>
    </citation>
    <scope>NUCLEOTIDE SEQUENCE [LARGE SCALE GENOMIC DNA]</scope>
    <source>
        <strain evidence="8 9">NIES-571</strain>
    </source>
</reference>
<evidence type="ECO:0000259" key="7">
    <source>
        <dbReference type="PROSITE" id="PS50011"/>
    </source>
</evidence>
<evidence type="ECO:0000256" key="2">
    <source>
        <dbReference type="ARBA" id="ARBA00022741"/>
    </source>
</evidence>
<dbReference type="AlphaFoldDB" id="A0A2J7ZLD4"/>
<evidence type="ECO:0000256" key="1">
    <source>
        <dbReference type="ARBA" id="ARBA00022679"/>
    </source>
</evidence>
<keyword evidence="1" id="KW-0808">Transferase</keyword>
<dbReference type="InterPro" id="IPR000719">
    <property type="entry name" value="Prot_kinase_dom"/>
</dbReference>
<feature type="domain" description="Protein kinase" evidence="7">
    <location>
        <begin position="433"/>
        <end position="773"/>
    </location>
</feature>
<dbReference type="Proteomes" id="UP000236333">
    <property type="component" value="Unassembled WGS sequence"/>
</dbReference>
<proteinExistence type="predicted"/>
<organism evidence="8 9">
    <name type="scientific">Tetrabaena socialis</name>
    <dbReference type="NCBI Taxonomy" id="47790"/>
    <lineage>
        <taxon>Eukaryota</taxon>
        <taxon>Viridiplantae</taxon>
        <taxon>Chlorophyta</taxon>
        <taxon>core chlorophytes</taxon>
        <taxon>Chlorophyceae</taxon>
        <taxon>CS clade</taxon>
        <taxon>Chlamydomonadales</taxon>
        <taxon>Tetrabaenaceae</taxon>
        <taxon>Tetrabaena</taxon>
    </lineage>
</organism>
<protein>
    <submittedName>
        <fullName evidence="8">Serine/threonine-protein kinase stt7, chloroplastic</fullName>
    </submittedName>
</protein>
<dbReference type="SUPFAM" id="SSF56112">
    <property type="entry name" value="Protein kinase-like (PK-like)"/>
    <property type="match status" value="1"/>
</dbReference>
<gene>
    <name evidence="8" type="ORF">TSOC_013057</name>
</gene>
<feature type="compositionally biased region" description="Gly residues" evidence="6">
    <location>
        <begin position="1"/>
        <end position="28"/>
    </location>
</feature>
<dbReference type="PANTHER" id="PTHR46699">
    <property type="entry name" value="SERINE/THREONINE-PROTEIN KINASE STN8, CHLOROPLASTIC-RELATED"/>
    <property type="match status" value="1"/>
</dbReference>
<keyword evidence="4 5" id="KW-0067">ATP-binding</keyword>
<feature type="compositionally biased region" description="Low complexity" evidence="6">
    <location>
        <begin position="93"/>
        <end position="104"/>
    </location>
</feature>
<evidence type="ECO:0000313" key="8">
    <source>
        <dbReference type="EMBL" id="PNH01077.1"/>
    </source>
</evidence>
<evidence type="ECO:0000256" key="6">
    <source>
        <dbReference type="SAM" id="MobiDB-lite"/>
    </source>
</evidence>
<comment type="caution">
    <text evidence="8">The sequence shown here is derived from an EMBL/GenBank/DDBJ whole genome shotgun (WGS) entry which is preliminary data.</text>
</comment>
<evidence type="ECO:0000256" key="5">
    <source>
        <dbReference type="PROSITE-ProRule" id="PRU10141"/>
    </source>
</evidence>
<feature type="region of interest" description="Disordered" evidence="6">
    <location>
        <begin position="1"/>
        <end position="124"/>
    </location>
</feature>
<dbReference type="PANTHER" id="PTHR46699:SF4">
    <property type="entry name" value="SERINE_THREONINE-PROTEIN KINASE STN7, CHLOROPLASTIC"/>
    <property type="match status" value="1"/>
</dbReference>
<dbReference type="OrthoDB" id="10252171at2759"/>
<keyword evidence="3 8" id="KW-0418">Kinase</keyword>
<feature type="non-terminal residue" evidence="8">
    <location>
        <position position="1"/>
    </location>
</feature>
<sequence length="773" mass="77970">LRGAGQAGPGGGGSGAASPGGGGGGGGPAFTRRPSLERAALLSVVADGKVSKQASRRQSGSGSGTPRGQQAAAAQQLQLGGGGSGSGFGGISGPAAAAGGQHAPPGSPRLHRSGSLGPHSPRVRRSLASPVGAVREGLLEALWAQQQQLAGGGGGGGDGGDGWSGALPAAHPQAQQHKQQLLLQQLQLQQQHHQLQQQQQHQHQQQQRLNLGGGGGAYGGDRDGGGHGGGMERGGGGGGGGLYRGGGDGDGMRYDTHAGGSGGALAAADVNALLAGADATGLLAGLEAVAAGGRPAMGVEQLSAEELALLGIQGADRELLLDPLEGGGLGLDPLLDMLMGGDGASPELVETLSQLVPHLDVAAMQIAAPCQVMNTLDPALYKNGGLDWRAAALTATMLGYLVLPPGVLSGAVDYYLLAPIRRKQSKAIDKNDIILGKRLGTGGFGTVFKGELKEAGGVKTPIIVKKAKEFGEAEVWMNERMNRVGGNHVAEFVTAFDEATAVAPAPGQPGGRPSGAPLPNVGPLDANAIWLVWVYEGDNTLMSLMEKREWPYNLEPLLFGRELRAPRGPVREAVTIKEAARQLLGAVAACHSVGIVHRDIKPANCIVSSRDRKLKLIDLGAAADLRIGINYVPNEYLLDPRYAPPQQYIMSTQGDGPAGGLKDKAAPSAAAAAAAAAKADGPKFKVPLMLGGKKPAAAGSNGNGKAVAAKAPANGNGKVAAAKANGNGKANSNGRAAANGNGRGAASGSDSEGEDADEAQQSMKDRVLGMFRR</sequence>
<accession>A0A2J7ZLD4</accession>
<evidence type="ECO:0000313" key="9">
    <source>
        <dbReference type="Proteomes" id="UP000236333"/>
    </source>
</evidence>
<feature type="region of interest" description="Disordered" evidence="6">
    <location>
        <begin position="193"/>
        <end position="242"/>
    </location>
</feature>
<dbReference type="SMART" id="SM00220">
    <property type="entry name" value="S_TKc"/>
    <property type="match status" value="1"/>
</dbReference>
<dbReference type="Gene3D" id="3.30.200.20">
    <property type="entry name" value="Phosphorylase Kinase, domain 1"/>
    <property type="match status" value="1"/>
</dbReference>
<dbReference type="PROSITE" id="PS00108">
    <property type="entry name" value="PROTEIN_KINASE_ST"/>
    <property type="match status" value="1"/>
</dbReference>
<dbReference type="PROSITE" id="PS50011">
    <property type="entry name" value="PROTEIN_KINASE_DOM"/>
    <property type="match status" value="1"/>
</dbReference>
<feature type="compositionally biased region" description="Low complexity" evidence="6">
    <location>
        <begin position="696"/>
        <end position="749"/>
    </location>
</feature>
<dbReference type="Gene3D" id="1.10.510.10">
    <property type="entry name" value="Transferase(Phosphotransferase) domain 1"/>
    <property type="match status" value="1"/>
</dbReference>
<keyword evidence="2 5" id="KW-0547">Nucleotide-binding</keyword>
<dbReference type="GO" id="GO:0004672">
    <property type="term" value="F:protein kinase activity"/>
    <property type="evidence" value="ECO:0007669"/>
    <property type="project" value="InterPro"/>
</dbReference>
<evidence type="ECO:0000256" key="4">
    <source>
        <dbReference type="ARBA" id="ARBA00022840"/>
    </source>
</evidence>